<dbReference type="GO" id="GO:0005783">
    <property type="term" value="C:endoplasmic reticulum"/>
    <property type="evidence" value="ECO:0007669"/>
    <property type="project" value="TreeGrafter"/>
</dbReference>
<reference evidence="6" key="1">
    <citation type="submission" date="2022-01" db="EMBL/GenBank/DDBJ databases">
        <title>Comparative genomics reveals a dynamic genome evolution in the ectomycorrhizal milk-cap (Lactarius) mushrooms.</title>
        <authorList>
            <consortium name="DOE Joint Genome Institute"/>
            <person name="Lebreton A."/>
            <person name="Tang N."/>
            <person name="Kuo A."/>
            <person name="LaButti K."/>
            <person name="Drula E."/>
            <person name="Barry K."/>
            <person name="Clum A."/>
            <person name="Lipzen A."/>
            <person name="Mousain D."/>
            <person name="Ng V."/>
            <person name="Wang R."/>
            <person name="Wang X."/>
            <person name="Dai Y."/>
            <person name="Henrissat B."/>
            <person name="Grigoriev I.V."/>
            <person name="Guerin-Laguette A."/>
            <person name="Yu F."/>
            <person name="Martin F.M."/>
        </authorList>
    </citation>
    <scope>NUCLEOTIDE SEQUENCE</scope>
    <source>
        <strain evidence="6">QP</strain>
    </source>
</reference>
<evidence type="ECO:0000256" key="2">
    <source>
        <dbReference type="ARBA" id="ARBA00008392"/>
    </source>
</evidence>
<evidence type="ECO:0000256" key="4">
    <source>
        <dbReference type="ARBA" id="ARBA00022898"/>
    </source>
</evidence>
<sequence length="189" mass="20132">MITEGIVEEDGVMVDLPEHVGRTGRGLTELYNVPATQIDMMVANGINSSGGICAGSRIVVDHQCINGTSFVFSAAVALLAENVRAIRAVLDRVEAITIPSHAASPIIYIHLRSSAPAASMSAKPSNPATPAPSFDIVGEERLLQDIVDEALVQGVWTARARRLRGQELVEALPSIRLTVTAGLSRCRCY</sequence>
<accession>A0AAD4LDZ1</accession>
<dbReference type="InterPro" id="IPR050087">
    <property type="entry name" value="AON_synthase_class-II"/>
</dbReference>
<dbReference type="Proteomes" id="UP001201163">
    <property type="component" value="Unassembled WGS sequence"/>
</dbReference>
<dbReference type="PANTHER" id="PTHR13693:SF2">
    <property type="entry name" value="SERINE PALMITOYLTRANSFERASE 1"/>
    <property type="match status" value="1"/>
</dbReference>
<evidence type="ECO:0000313" key="7">
    <source>
        <dbReference type="Proteomes" id="UP001201163"/>
    </source>
</evidence>
<dbReference type="GO" id="GO:0046512">
    <property type="term" value="P:sphingosine biosynthetic process"/>
    <property type="evidence" value="ECO:0007669"/>
    <property type="project" value="TreeGrafter"/>
</dbReference>
<dbReference type="InterPro" id="IPR015421">
    <property type="entry name" value="PyrdxlP-dep_Trfase_major"/>
</dbReference>
<dbReference type="InterPro" id="IPR015422">
    <property type="entry name" value="PyrdxlP-dep_Trfase_small"/>
</dbReference>
<dbReference type="EMBL" id="JAKELL010000088">
    <property type="protein sequence ID" value="KAH8983451.1"/>
    <property type="molecule type" value="Genomic_DNA"/>
</dbReference>
<comment type="similarity">
    <text evidence="2">Belongs to the class-II pyridoxal-phosphate-dependent aminotransferase family.</text>
</comment>
<keyword evidence="7" id="KW-1185">Reference proteome</keyword>
<dbReference type="Gene3D" id="3.40.640.10">
    <property type="entry name" value="Type I PLP-dependent aspartate aminotransferase-like (Major domain)"/>
    <property type="match status" value="1"/>
</dbReference>
<dbReference type="SUPFAM" id="SSF53383">
    <property type="entry name" value="PLP-dependent transferases"/>
    <property type="match status" value="1"/>
</dbReference>
<dbReference type="GO" id="GO:0004758">
    <property type="term" value="F:serine C-palmitoyltransferase activity"/>
    <property type="evidence" value="ECO:0007669"/>
    <property type="project" value="TreeGrafter"/>
</dbReference>
<dbReference type="AlphaFoldDB" id="A0AAD4LDZ1"/>
<keyword evidence="3" id="KW-0808">Transferase</keyword>
<evidence type="ECO:0000313" key="6">
    <source>
        <dbReference type="EMBL" id="KAH8983451.1"/>
    </source>
</evidence>
<proteinExistence type="inferred from homology"/>
<comment type="cofactor">
    <cofactor evidence="1">
        <name>pyridoxal 5'-phosphate</name>
        <dbReference type="ChEBI" id="CHEBI:597326"/>
    </cofactor>
</comment>
<evidence type="ECO:0000256" key="1">
    <source>
        <dbReference type="ARBA" id="ARBA00001933"/>
    </source>
</evidence>
<keyword evidence="5" id="KW-0012">Acyltransferase</keyword>
<dbReference type="Gene3D" id="3.90.1150.10">
    <property type="entry name" value="Aspartate Aminotransferase, domain 1"/>
    <property type="match status" value="1"/>
</dbReference>
<evidence type="ECO:0000256" key="3">
    <source>
        <dbReference type="ARBA" id="ARBA00022679"/>
    </source>
</evidence>
<name>A0AAD4LDZ1_9AGAM</name>
<dbReference type="PANTHER" id="PTHR13693">
    <property type="entry name" value="CLASS II AMINOTRANSFERASE/8-AMINO-7-OXONONANOATE SYNTHASE"/>
    <property type="match status" value="1"/>
</dbReference>
<evidence type="ECO:0000256" key="5">
    <source>
        <dbReference type="ARBA" id="ARBA00023315"/>
    </source>
</evidence>
<dbReference type="GO" id="GO:0046513">
    <property type="term" value="P:ceramide biosynthetic process"/>
    <property type="evidence" value="ECO:0007669"/>
    <property type="project" value="TreeGrafter"/>
</dbReference>
<dbReference type="InterPro" id="IPR015424">
    <property type="entry name" value="PyrdxlP-dep_Trfase"/>
</dbReference>
<dbReference type="GO" id="GO:0016020">
    <property type="term" value="C:membrane"/>
    <property type="evidence" value="ECO:0007669"/>
    <property type="project" value="GOC"/>
</dbReference>
<protein>
    <submittedName>
        <fullName evidence="6">Uncharacterized protein</fullName>
    </submittedName>
</protein>
<gene>
    <name evidence="6" type="ORF">EDB92DRAFT_1951589</name>
</gene>
<comment type="caution">
    <text evidence="6">The sequence shown here is derived from an EMBL/GenBank/DDBJ whole genome shotgun (WGS) entry which is preliminary data.</text>
</comment>
<organism evidence="6 7">
    <name type="scientific">Lactarius akahatsu</name>
    <dbReference type="NCBI Taxonomy" id="416441"/>
    <lineage>
        <taxon>Eukaryota</taxon>
        <taxon>Fungi</taxon>
        <taxon>Dikarya</taxon>
        <taxon>Basidiomycota</taxon>
        <taxon>Agaricomycotina</taxon>
        <taxon>Agaricomycetes</taxon>
        <taxon>Russulales</taxon>
        <taxon>Russulaceae</taxon>
        <taxon>Lactarius</taxon>
    </lineage>
</organism>
<keyword evidence="4" id="KW-0663">Pyridoxal phosphate</keyword>